<organism evidence="1 2">
    <name type="scientific">Bauhinia variegata</name>
    <name type="common">Purple orchid tree</name>
    <name type="synonym">Phanera variegata</name>
    <dbReference type="NCBI Taxonomy" id="167791"/>
    <lineage>
        <taxon>Eukaryota</taxon>
        <taxon>Viridiplantae</taxon>
        <taxon>Streptophyta</taxon>
        <taxon>Embryophyta</taxon>
        <taxon>Tracheophyta</taxon>
        <taxon>Spermatophyta</taxon>
        <taxon>Magnoliopsida</taxon>
        <taxon>eudicotyledons</taxon>
        <taxon>Gunneridae</taxon>
        <taxon>Pentapetalae</taxon>
        <taxon>rosids</taxon>
        <taxon>fabids</taxon>
        <taxon>Fabales</taxon>
        <taxon>Fabaceae</taxon>
        <taxon>Cercidoideae</taxon>
        <taxon>Cercideae</taxon>
        <taxon>Bauhiniinae</taxon>
        <taxon>Bauhinia</taxon>
    </lineage>
</organism>
<dbReference type="Proteomes" id="UP000828941">
    <property type="component" value="Chromosome 7"/>
</dbReference>
<comment type="caution">
    <text evidence="1">The sequence shown here is derived from an EMBL/GenBank/DDBJ whole genome shotgun (WGS) entry which is preliminary data.</text>
</comment>
<proteinExistence type="predicted"/>
<reference evidence="1 2" key="1">
    <citation type="journal article" date="2022" name="DNA Res.">
        <title>Chromosomal-level genome assembly of the orchid tree Bauhinia variegata (Leguminosae; Cercidoideae) supports the allotetraploid origin hypothesis of Bauhinia.</title>
        <authorList>
            <person name="Zhong Y."/>
            <person name="Chen Y."/>
            <person name="Zheng D."/>
            <person name="Pang J."/>
            <person name="Liu Y."/>
            <person name="Luo S."/>
            <person name="Meng S."/>
            <person name="Qian L."/>
            <person name="Wei D."/>
            <person name="Dai S."/>
            <person name="Zhou R."/>
        </authorList>
    </citation>
    <scope>NUCLEOTIDE SEQUENCE [LARGE SCALE GENOMIC DNA]</scope>
    <source>
        <strain evidence="1">BV-YZ2020</strain>
    </source>
</reference>
<accession>A0ACB9NAF4</accession>
<name>A0ACB9NAF4_BAUVA</name>
<keyword evidence="2" id="KW-1185">Reference proteome</keyword>
<gene>
    <name evidence="1" type="ORF">L6164_017817</name>
</gene>
<evidence type="ECO:0000313" key="1">
    <source>
        <dbReference type="EMBL" id="KAI4332951.1"/>
    </source>
</evidence>
<evidence type="ECO:0000313" key="2">
    <source>
        <dbReference type="Proteomes" id="UP000828941"/>
    </source>
</evidence>
<protein>
    <submittedName>
        <fullName evidence="1">Uncharacterized protein</fullName>
    </submittedName>
</protein>
<sequence length="80" mass="9017">MGRLYSVLILDRLSPWILGNGNLWPDDFACLLPQFLSSSLPSPFPLAAEAAKRQRTVTFSPERLNASFCSVPIFLSRKKY</sequence>
<dbReference type="EMBL" id="CM039432">
    <property type="protein sequence ID" value="KAI4332951.1"/>
    <property type="molecule type" value="Genomic_DNA"/>
</dbReference>